<dbReference type="CDD" id="cd18731">
    <property type="entry name" value="PIN_NgFitB-like"/>
    <property type="match status" value="1"/>
</dbReference>
<dbReference type="GO" id="GO:0090729">
    <property type="term" value="F:toxin activity"/>
    <property type="evidence" value="ECO:0007669"/>
    <property type="project" value="UniProtKB-KW"/>
</dbReference>
<feature type="binding site" evidence="8">
    <location>
        <position position="5"/>
    </location>
    <ligand>
        <name>Mg(2+)</name>
        <dbReference type="ChEBI" id="CHEBI:18420"/>
    </ligand>
</feature>
<evidence type="ECO:0000256" key="3">
    <source>
        <dbReference type="ARBA" id="ARBA00022722"/>
    </source>
</evidence>
<dbReference type="EC" id="3.1.-.-" evidence="8"/>
<reference evidence="11" key="1">
    <citation type="submission" date="2015-08" db="EMBL/GenBank/DDBJ databases">
        <authorList>
            <person name="Babu N.S."/>
            <person name="Beckwith C.J."/>
            <person name="Beseler K.G."/>
            <person name="Brison A."/>
            <person name="Carone J.V."/>
            <person name="Caskin T.P."/>
            <person name="Diamond M."/>
            <person name="Durham M.E."/>
            <person name="Foxe J.M."/>
            <person name="Go M."/>
            <person name="Henderson B.A."/>
            <person name="Jones I.B."/>
            <person name="McGettigan J.A."/>
            <person name="Micheletti S.J."/>
            <person name="Nasrallah M.E."/>
            <person name="Ortiz D."/>
            <person name="Piller C.R."/>
            <person name="Privatt S.R."/>
            <person name="Schneider S.L."/>
            <person name="Sharp S."/>
            <person name="Smith T.C."/>
            <person name="Stanton J.D."/>
            <person name="Ullery H.E."/>
            <person name="Wilson R.J."/>
            <person name="Serrano M.G."/>
            <person name="Buck G."/>
            <person name="Lee V."/>
            <person name="Wang Y."/>
            <person name="Carvalho R."/>
            <person name="Voegtly L."/>
            <person name="Shi R."/>
            <person name="Duckworth R."/>
            <person name="Johnson A."/>
            <person name="Loviza R."/>
            <person name="Walstead R."/>
            <person name="Shah Z."/>
            <person name="Kiflezghi M."/>
            <person name="Wade K."/>
            <person name="Ball S.L."/>
            <person name="Bradley K.W."/>
            <person name="Asai D.J."/>
            <person name="Bowman C.A."/>
            <person name="Russell D.A."/>
            <person name="Pope W.H."/>
            <person name="Jacobs-Sera D."/>
            <person name="Hendrix R.W."/>
            <person name="Hatfull G.F."/>
        </authorList>
    </citation>
    <scope>NUCLEOTIDE SEQUENCE [LARGE SCALE GENOMIC DNA]</scope>
    <source>
        <strain evidence="11">JCM 19170</strain>
    </source>
</reference>
<keyword evidence="5 8" id="KW-0378">Hydrolase</keyword>
<evidence type="ECO:0000313" key="10">
    <source>
        <dbReference type="EMBL" id="CUB07693.1"/>
    </source>
</evidence>
<dbReference type="InterPro" id="IPR002716">
    <property type="entry name" value="PIN_dom"/>
</dbReference>
<evidence type="ECO:0000259" key="9">
    <source>
        <dbReference type="Pfam" id="PF01850"/>
    </source>
</evidence>
<evidence type="ECO:0000256" key="4">
    <source>
        <dbReference type="ARBA" id="ARBA00022723"/>
    </source>
</evidence>
<comment type="similarity">
    <text evidence="7 8">Belongs to the PINc/VapC protein family.</text>
</comment>
<dbReference type="Pfam" id="PF01850">
    <property type="entry name" value="PIN"/>
    <property type="match status" value="1"/>
</dbReference>
<protein>
    <recommendedName>
        <fullName evidence="8">Ribonuclease VapC</fullName>
        <shortName evidence="8">RNase VapC</shortName>
        <ecNumber evidence="8">3.1.-.-</ecNumber>
    </recommendedName>
    <alternativeName>
        <fullName evidence="8">Toxin VapC</fullName>
    </alternativeName>
</protein>
<dbReference type="InterPro" id="IPR022907">
    <property type="entry name" value="VapC_family"/>
</dbReference>
<dbReference type="Gene3D" id="3.40.50.1010">
    <property type="entry name" value="5'-nuclease"/>
    <property type="match status" value="1"/>
</dbReference>
<dbReference type="OrthoDB" id="9804823at2"/>
<organism evidence="10 11">
    <name type="scientific">Tepidiphilus thermophilus</name>
    <dbReference type="NCBI Taxonomy" id="876478"/>
    <lineage>
        <taxon>Bacteria</taxon>
        <taxon>Pseudomonadati</taxon>
        <taxon>Pseudomonadota</taxon>
        <taxon>Hydrogenophilia</taxon>
        <taxon>Hydrogenophilales</taxon>
        <taxon>Hydrogenophilaceae</taxon>
        <taxon>Tepidiphilus</taxon>
    </lineage>
</organism>
<dbReference type="SUPFAM" id="SSF88723">
    <property type="entry name" value="PIN domain-like"/>
    <property type="match status" value="1"/>
</dbReference>
<gene>
    <name evidence="8" type="primary">vapC</name>
    <name evidence="10" type="ORF">Ga0061068_11048</name>
</gene>
<evidence type="ECO:0000256" key="5">
    <source>
        <dbReference type="ARBA" id="ARBA00022801"/>
    </source>
</evidence>
<dbReference type="PANTHER" id="PTHR33653">
    <property type="entry name" value="RIBONUCLEASE VAPC2"/>
    <property type="match status" value="1"/>
</dbReference>
<keyword evidence="6 8" id="KW-0460">Magnesium</keyword>
<keyword evidence="3 8" id="KW-0540">Nuclease</keyword>
<evidence type="ECO:0000256" key="6">
    <source>
        <dbReference type="ARBA" id="ARBA00022842"/>
    </source>
</evidence>
<keyword evidence="8" id="KW-0800">Toxin</keyword>
<dbReference type="GO" id="GO:0000287">
    <property type="term" value="F:magnesium ion binding"/>
    <property type="evidence" value="ECO:0007669"/>
    <property type="project" value="UniProtKB-UniRule"/>
</dbReference>
<name>A0A0K6IX80_9PROT</name>
<keyword evidence="2 8" id="KW-1277">Toxin-antitoxin system</keyword>
<evidence type="ECO:0000256" key="1">
    <source>
        <dbReference type="ARBA" id="ARBA00001946"/>
    </source>
</evidence>
<dbReference type="RefSeq" id="WP_055423969.1">
    <property type="nucleotide sequence ID" value="NZ_CYHH01000010.1"/>
</dbReference>
<dbReference type="Proteomes" id="UP000182108">
    <property type="component" value="Unassembled WGS sequence"/>
</dbReference>
<dbReference type="InterPro" id="IPR050556">
    <property type="entry name" value="Type_II_TA_system_RNase"/>
</dbReference>
<sequence>MILLDTNVLSELMRPAPAPQVLAWLDRQAPSQVYLCATVRAEIELGIALLPDGRKRQALCSVAQSMFQEEFAGRCLPFDESAAVRYAEIVAFRLRAGRPISVEDAQIAATALSRDLMLASRNVRDFSGIPVLRLIDPWMMPI</sequence>
<evidence type="ECO:0000256" key="8">
    <source>
        <dbReference type="HAMAP-Rule" id="MF_00265"/>
    </source>
</evidence>
<dbReference type="GO" id="GO:0004540">
    <property type="term" value="F:RNA nuclease activity"/>
    <property type="evidence" value="ECO:0007669"/>
    <property type="project" value="InterPro"/>
</dbReference>
<dbReference type="GO" id="GO:0016787">
    <property type="term" value="F:hydrolase activity"/>
    <property type="evidence" value="ECO:0007669"/>
    <property type="project" value="UniProtKB-KW"/>
</dbReference>
<evidence type="ECO:0000256" key="7">
    <source>
        <dbReference type="ARBA" id="ARBA00038093"/>
    </source>
</evidence>
<evidence type="ECO:0000256" key="2">
    <source>
        <dbReference type="ARBA" id="ARBA00022649"/>
    </source>
</evidence>
<proteinExistence type="inferred from homology"/>
<dbReference type="PANTHER" id="PTHR33653:SF1">
    <property type="entry name" value="RIBONUCLEASE VAPC2"/>
    <property type="match status" value="1"/>
</dbReference>
<feature type="binding site" evidence="8">
    <location>
        <position position="104"/>
    </location>
    <ligand>
        <name>Mg(2+)</name>
        <dbReference type="ChEBI" id="CHEBI:18420"/>
    </ligand>
</feature>
<dbReference type="AlphaFoldDB" id="A0A0K6IX80"/>
<dbReference type="EMBL" id="CYHH01000010">
    <property type="protein sequence ID" value="CUB07693.1"/>
    <property type="molecule type" value="Genomic_DNA"/>
</dbReference>
<accession>A0A0K6IX80</accession>
<evidence type="ECO:0000313" key="11">
    <source>
        <dbReference type="Proteomes" id="UP000182108"/>
    </source>
</evidence>
<dbReference type="HAMAP" id="MF_00265">
    <property type="entry name" value="VapC_Nob1"/>
    <property type="match status" value="1"/>
</dbReference>
<feature type="domain" description="PIN" evidence="9">
    <location>
        <begin position="2"/>
        <end position="126"/>
    </location>
</feature>
<keyword evidence="4 8" id="KW-0479">Metal-binding</keyword>
<comment type="cofactor">
    <cofactor evidence="1 8">
        <name>Mg(2+)</name>
        <dbReference type="ChEBI" id="CHEBI:18420"/>
    </cofactor>
</comment>
<comment type="function">
    <text evidence="8">Toxic component of a toxin-antitoxin (TA) system. An RNase.</text>
</comment>
<keyword evidence="11" id="KW-1185">Reference proteome</keyword>
<dbReference type="InterPro" id="IPR029060">
    <property type="entry name" value="PIN-like_dom_sf"/>
</dbReference>